<protein>
    <submittedName>
        <fullName evidence="2">Bax inhibitor 1 like protein</fullName>
    </submittedName>
</protein>
<dbReference type="PIRSF" id="PIRSF009160">
    <property type="entry name" value="UCP009160"/>
    <property type="match status" value="1"/>
</dbReference>
<evidence type="ECO:0000313" key="2">
    <source>
        <dbReference type="EMBL" id="CEA07443.1"/>
    </source>
</evidence>
<feature type="transmembrane region" description="Helical" evidence="1">
    <location>
        <begin position="211"/>
        <end position="236"/>
    </location>
</feature>
<dbReference type="Pfam" id="PF12811">
    <property type="entry name" value="BaxI_1"/>
    <property type="match status" value="1"/>
</dbReference>
<evidence type="ECO:0000256" key="1">
    <source>
        <dbReference type="SAM" id="Phobius"/>
    </source>
</evidence>
<reference evidence="2" key="1">
    <citation type="submission" date="2014-07" db="EMBL/GenBank/DDBJ databases">
        <authorList>
            <person name="Urmite Genomes Urmite Genomes"/>
        </authorList>
    </citation>
    <scope>NUCLEOTIDE SEQUENCE</scope>
    <source>
        <strain evidence="2">11W110_air</strain>
    </source>
</reference>
<dbReference type="InterPro" id="IPR010539">
    <property type="entry name" value="BaxI_1-like"/>
</dbReference>
<dbReference type="AlphaFoldDB" id="A0A078MJ86"/>
<dbReference type="PATRIC" id="fig|1461584.3.peg.747"/>
<keyword evidence="1" id="KW-0812">Transmembrane</keyword>
<gene>
    <name evidence="2" type="ORF">BN1051_00757</name>
</gene>
<sequence>MALGGNPVFNGKTFRSQTGGAAMAQHPAPPAAAGQYMSPQQLQEMYTAPSAGPAQTGRMTYDDVIMKTLACLAVVVAGAAVALAVAPGLAMGLMIIGALGGFVLGLVNSFKREPVPGLILAYAGLEGLFLGGITRVIDSYAPGVGLQAVLGTLAVFGVTLALFKSGKVRATPKAMRFFLIAMVGYAVFSLLNLGLMLFGATDSAWGLRTDVTIMGIPLGVLVGLLAIGLAAFSLIVDFTSIEAGVRNGAPQRYSWSAAFGLTVTLVWLYVEILRLLAILRGDD</sequence>
<keyword evidence="1" id="KW-0472">Membrane</keyword>
<dbReference type="PANTHER" id="PTHR41282:SF1">
    <property type="entry name" value="CONSERVED TRANSMEMBRANE PROTEIN-RELATED"/>
    <property type="match status" value="1"/>
</dbReference>
<accession>A0A078MJ86</accession>
<feature type="transmembrane region" description="Helical" evidence="1">
    <location>
        <begin position="64"/>
        <end position="83"/>
    </location>
</feature>
<organism evidence="2">
    <name type="scientific">Arthrobacter saudimassiliensis</name>
    <dbReference type="NCBI Taxonomy" id="1461584"/>
    <lineage>
        <taxon>Bacteria</taxon>
        <taxon>Bacillati</taxon>
        <taxon>Actinomycetota</taxon>
        <taxon>Actinomycetes</taxon>
        <taxon>Micrococcales</taxon>
        <taxon>Micrococcaceae</taxon>
        <taxon>Arthrobacter</taxon>
    </lineage>
</organism>
<dbReference type="EMBL" id="LN483070">
    <property type="protein sequence ID" value="CEA07443.1"/>
    <property type="molecule type" value="Genomic_DNA"/>
</dbReference>
<feature type="transmembrane region" description="Helical" evidence="1">
    <location>
        <begin position="89"/>
        <end position="107"/>
    </location>
</feature>
<feature type="transmembrane region" description="Helical" evidence="1">
    <location>
        <begin position="143"/>
        <end position="163"/>
    </location>
</feature>
<proteinExistence type="predicted"/>
<feature type="transmembrane region" description="Helical" evidence="1">
    <location>
        <begin position="257"/>
        <end position="279"/>
    </location>
</feature>
<feature type="transmembrane region" description="Helical" evidence="1">
    <location>
        <begin position="119"/>
        <end position="137"/>
    </location>
</feature>
<dbReference type="PANTHER" id="PTHR41282">
    <property type="entry name" value="CONSERVED TRANSMEMBRANE PROTEIN-RELATED"/>
    <property type="match status" value="1"/>
</dbReference>
<name>A0A078MJ86_9MICC</name>
<keyword evidence="1" id="KW-1133">Transmembrane helix</keyword>
<feature type="transmembrane region" description="Helical" evidence="1">
    <location>
        <begin position="175"/>
        <end position="199"/>
    </location>
</feature>